<evidence type="ECO:0000313" key="1">
    <source>
        <dbReference type="EMBL" id="KAF4336909.1"/>
    </source>
</evidence>
<reference evidence="1" key="1">
    <citation type="journal article" date="2017" name="Mycologia">
        <title>Fusarium algeriense, sp. nov., a novel toxigenic crown rot pathogen of durum wheat from Algeria is nested in the Fusarium burgessii species complex.</title>
        <authorList>
            <person name="Laraba I."/>
            <person name="Keddad A."/>
            <person name="Boureghda H."/>
            <person name="Abdallah N."/>
            <person name="Vaughan M.M."/>
            <person name="Proctor R.H."/>
            <person name="Busman M."/>
            <person name="O'Donnell K."/>
        </authorList>
    </citation>
    <scope>NUCLEOTIDE SEQUENCE</scope>
    <source>
        <strain evidence="1">NRRL 25174</strain>
    </source>
</reference>
<evidence type="ECO:0008006" key="3">
    <source>
        <dbReference type="Google" id="ProtNLM"/>
    </source>
</evidence>
<dbReference type="Proteomes" id="UP000730481">
    <property type="component" value="Unassembled WGS sequence"/>
</dbReference>
<protein>
    <recommendedName>
        <fullName evidence="3">C2H2-type domain-containing protein</fullName>
    </recommendedName>
</protein>
<keyword evidence="2" id="KW-1185">Reference proteome</keyword>
<dbReference type="EMBL" id="PVQB02000459">
    <property type="protein sequence ID" value="KAF4336909.1"/>
    <property type="molecule type" value="Genomic_DNA"/>
</dbReference>
<sequence length="175" mass="19001">MAPFSVPEQHNHPALPLAKLQKLKSLGLFYNLPEAAIICIKCGFALSPNRASEHPGKKHGIARSARHGLKSLLSSLDLPDPNTLAPRPDRSQPHPYLTVQGGSSCKHCGLHSTSRKVLADHLRAKHHDKLKLTGEKKADSTGCETISSKVFYIPIVRPIFTESGNSTSLVGLYPC</sequence>
<name>A0A9P5ADU6_9HYPO</name>
<comment type="caution">
    <text evidence="1">The sequence shown here is derived from an EMBL/GenBank/DDBJ whole genome shotgun (WGS) entry which is preliminary data.</text>
</comment>
<proteinExistence type="predicted"/>
<dbReference type="Pfam" id="PF12013">
    <property type="entry name" value="OrsD"/>
    <property type="match status" value="1"/>
</dbReference>
<dbReference type="InterPro" id="IPR022698">
    <property type="entry name" value="OrsD"/>
</dbReference>
<dbReference type="AlphaFoldDB" id="A0A9P5ADU6"/>
<accession>A0A9P5ADU6</accession>
<reference evidence="1" key="2">
    <citation type="submission" date="2020-02" db="EMBL/GenBank/DDBJ databases">
        <title>Identification and distribution of gene clusters putatively required for synthesis of sphingolipid metabolism inhibitors in phylogenetically diverse species of the filamentous fungus Fusarium.</title>
        <authorList>
            <person name="Kim H.-S."/>
            <person name="Busman M."/>
            <person name="Brown D.W."/>
            <person name="Divon H."/>
            <person name="Uhlig S."/>
            <person name="Proctor R.H."/>
        </authorList>
    </citation>
    <scope>NUCLEOTIDE SEQUENCE</scope>
    <source>
        <strain evidence="1">NRRL 25174</strain>
    </source>
</reference>
<gene>
    <name evidence="1" type="ORF">FBEOM_9224</name>
</gene>
<evidence type="ECO:0000313" key="2">
    <source>
        <dbReference type="Proteomes" id="UP000730481"/>
    </source>
</evidence>
<dbReference type="OrthoDB" id="5025251at2759"/>
<organism evidence="1 2">
    <name type="scientific">Fusarium beomiforme</name>
    <dbReference type="NCBI Taxonomy" id="44412"/>
    <lineage>
        <taxon>Eukaryota</taxon>
        <taxon>Fungi</taxon>
        <taxon>Dikarya</taxon>
        <taxon>Ascomycota</taxon>
        <taxon>Pezizomycotina</taxon>
        <taxon>Sordariomycetes</taxon>
        <taxon>Hypocreomycetidae</taxon>
        <taxon>Hypocreales</taxon>
        <taxon>Nectriaceae</taxon>
        <taxon>Fusarium</taxon>
        <taxon>Fusarium burgessii species complex</taxon>
    </lineage>
</organism>